<keyword evidence="3" id="KW-1185">Reference proteome</keyword>
<dbReference type="PANTHER" id="PTHR17630:SF44">
    <property type="entry name" value="PROTEIN AIM2"/>
    <property type="match status" value="1"/>
</dbReference>
<reference evidence="2" key="1">
    <citation type="submission" date="2020-10" db="EMBL/GenBank/DDBJ databases">
        <authorList>
            <person name="Han B."/>
            <person name="Lu T."/>
            <person name="Zhao Q."/>
            <person name="Huang X."/>
            <person name="Zhao Y."/>
        </authorList>
    </citation>
    <scope>NUCLEOTIDE SEQUENCE</scope>
</reference>
<dbReference type="Gene3D" id="3.40.50.1820">
    <property type="entry name" value="alpha/beta hydrolase"/>
    <property type="match status" value="1"/>
</dbReference>
<dbReference type="AlphaFoldDB" id="A0A811RNT2"/>
<protein>
    <recommendedName>
        <fullName evidence="1">Dienelactone hydrolase domain-containing protein</fullName>
    </recommendedName>
</protein>
<proteinExistence type="predicted"/>
<organism evidence="2 3">
    <name type="scientific">Miscanthus lutarioriparius</name>
    <dbReference type="NCBI Taxonomy" id="422564"/>
    <lineage>
        <taxon>Eukaryota</taxon>
        <taxon>Viridiplantae</taxon>
        <taxon>Streptophyta</taxon>
        <taxon>Embryophyta</taxon>
        <taxon>Tracheophyta</taxon>
        <taxon>Spermatophyta</taxon>
        <taxon>Magnoliopsida</taxon>
        <taxon>Liliopsida</taxon>
        <taxon>Poales</taxon>
        <taxon>Poaceae</taxon>
        <taxon>PACMAD clade</taxon>
        <taxon>Panicoideae</taxon>
        <taxon>Andropogonodae</taxon>
        <taxon>Andropogoneae</taxon>
        <taxon>Saccharinae</taxon>
        <taxon>Miscanthus</taxon>
    </lineage>
</organism>
<dbReference type="Proteomes" id="UP000604825">
    <property type="component" value="Unassembled WGS sequence"/>
</dbReference>
<name>A0A811RNT2_9POAL</name>
<evidence type="ECO:0000259" key="1">
    <source>
        <dbReference type="Pfam" id="PF01738"/>
    </source>
</evidence>
<gene>
    <name evidence="2" type="ORF">NCGR_LOCUS55482</name>
</gene>
<dbReference type="GO" id="GO:0016787">
    <property type="term" value="F:hydrolase activity"/>
    <property type="evidence" value="ECO:0007669"/>
    <property type="project" value="InterPro"/>
</dbReference>
<dbReference type="OrthoDB" id="17560at2759"/>
<evidence type="ECO:0000313" key="3">
    <source>
        <dbReference type="Proteomes" id="UP000604825"/>
    </source>
</evidence>
<dbReference type="EMBL" id="CAJGYO010000016">
    <property type="protein sequence ID" value="CAD6272207.1"/>
    <property type="molecule type" value="Genomic_DNA"/>
</dbReference>
<feature type="domain" description="Dienelactone hydrolase" evidence="1">
    <location>
        <begin position="31"/>
        <end position="236"/>
    </location>
</feature>
<sequence>MASSHCFENPPALEAASGGGVVVDDFGGQKTYITGSAGSKAAVVLISDAFGFEAPKLRKIADKVASSGYFVVVPDFLHGDPYDPSNPNNPGMWMQAHNPKKGFEEAKPVIAALKEKGVSSVGAAGYCWGGIVAVELAKAHEIQAAVVLHPGPITVDDIKEVKCPISILGAENDHLSPPELIKQFEQVLSANSGVAHFVKIFPGVAHGWSVRYNDDDEDAVKSAEEALGDTIDWFNKNLK</sequence>
<dbReference type="Pfam" id="PF01738">
    <property type="entry name" value="DLH"/>
    <property type="match status" value="1"/>
</dbReference>
<dbReference type="PANTHER" id="PTHR17630">
    <property type="entry name" value="DIENELACTONE HYDROLASE"/>
    <property type="match status" value="1"/>
</dbReference>
<dbReference type="SUPFAM" id="SSF53474">
    <property type="entry name" value="alpha/beta-Hydrolases"/>
    <property type="match status" value="1"/>
</dbReference>
<dbReference type="InterPro" id="IPR002925">
    <property type="entry name" value="Dienelactn_hydro"/>
</dbReference>
<comment type="caution">
    <text evidence="2">The sequence shown here is derived from an EMBL/GenBank/DDBJ whole genome shotgun (WGS) entry which is preliminary data.</text>
</comment>
<evidence type="ECO:0000313" key="2">
    <source>
        <dbReference type="EMBL" id="CAD6272207.1"/>
    </source>
</evidence>
<accession>A0A811RNT2</accession>
<dbReference type="InterPro" id="IPR029058">
    <property type="entry name" value="AB_hydrolase_fold"/>
</dbReference>